<dbReference type="PROSITE" id="PS51257">
    <property type="entry name" value="PROKAR_LIPOPROTEIN"/>
    <property type="match status" value="1"/>
</dbReference>
<feature type="chain" id="PRO_5038410061" evidence="1">
    <location>
        <begin position="20"/>
        <end position="189"/>
    </location>
</feature>
<dbReference type="Proteomes" id="UP000620327">
    <property type="component" value="Unassembled WGS sequence"/>
</dbReference>
<reference evidence="2" key="1">
    <citation type="submission" date="2020-08" db="EMBL/GenBank/DDBJ databases">
        <title>Genome public.</title>
        <authorList>
            <person name="Liu C."/>
            <person name="Sun Q."/>
        </authorList>
    </citation>
    <scope>NUCLEOTIDE SEQUENCE</scope>
    <source>
        <strain evidence="2">BX15</strain>
    </source>
</reference>
<evidence type="ECO:0000256" key="1">
    <source>
        <dbReference type="SAM" id="SignalP"/>
    </source>
</evidence>
<accession>A0A923S8N3</accession>
<dbReference type="AlphaFoldDB" id="A0A923S8N3"/>
<proteinExistence type="predicted"/>
<keyword evidence="3" id="KW-1185">Reference proteome</keyword>
<gene>
    <name evidence="2" type="ORF">H8Z83_14180</name>
</gene>
<organism evidence="2 3">
    <name type="scientific">Dysosmobacter segnis</name>
    <dbReference type="NCBI Taxonomy" id="2763042"/>
    <lineage>
        <taxon>Bacteria</taxon>
        <taxon>Bacillati</taxon>
        <taxon>Bacillota</taxon>
        <taxon>Clostridia</taxon>
        <taxon>Eubacteriales</taxon>
        <taxon>Oscillospiraceae</taxon>
        <taxon>Dysosmobacter</taxon>
    </lineage>
</organism>
<sequence>MKKITSLALALALALTLTACGKKDNTAGNGDSSVPADATALLTAVWDAHSDDEKFPAAGGDYENPVEDAPGAVSIADADNLNYMLTLPVEDAGKIDGAASLSHMMNANTFTCGAFHVTSKDDVETVASDLRDAIQSKQWMCGFPDKLVIFTYDQYVVSLYGDEELVNTFRDKFTATYSDSTIAYDEAIL</sequence>
<protein>
    <submittedName>
        <fullName evidence="2">Bacteriocin transport accessory protein</fullName>
    </submittedName>
</protein>
<evidence type="ECO:0000313" key="3">
    <source>
        <dbReference type="Proteomes" id="UP000620327"/>
    </source>
</evidence>
<evidence type="ECO:0000313" key="2">
    <source>
        <dbReference type="EMBL" id="MBC5771443.1"/>
    </source>
</evidence>
<keyword evidence="1" id="KW-0732">Signal</keyword>
<feature type="signal peptide" evidence="1">
    <location>
        <begin position="1"/>
        <end position="19"/>
    </location>
</feature>
<dbReference type="EMBL" id="JACOQI010000017">
    <property type="protein sequence ID" value="MBC5771443.1"/>
    <property type="molecule type" value="Genomic_DNA"/>
</dbReference>
<name>A0A923S8N3_9FIRM</name>
<dbReference type="RefSeq" id="WP_187015638.1">
    <property type="nucleotide sequence ID" value="NZ_JACOQI010000017.1"/>
</dbReference>
<comment type="caution">
    <text evidence="2">The sequence shown here is derived from an EMBL/GenBank/DDBJ whole genome shotgun (WGS) entry which is preliminary data.</text>
</comment>